<protein>
    <submittedName>
        <fullName evidence="2">Uncharacterized protein</fullName>
    </submittedName>
</protein>
<evidence type="ECO:0000313" key="2">
    <source>
        <dbReference type="EMBL" id="KMZ74475.1"/>
    </source>
</evidence>
<accession>A0A0K9Q1Z3</accession>
<feature type="region of interest" description="Disordered" evidence="1">
    <location>
        <begin position="1"/>
        <end position="35"/>
    </location>
</feature>
<dbReference type="InterPro" id="IPR031140">
    <property type="entry name" value="IDD1-16"/>
</dbReference>
<evidence type="ECO:0000256" key="1">
    <source>
        <dbReference type="SAM" id="MobiDB-lite"/>
    </source>
</evidence>
<dbReference type="STRING" id="29655.A0A0K9Q1Z3"/>
<sequence>MTMSNSDSWEPSAKVASLPPPAVAKKKRNLPGMPDLDTEVIALSPRRLMATNRFVCEICNKGSNAIKTSNSTGEAITSHGNSDRERTKM</sequence>
<name>A0A0K9Q1Z3_ZOSMR</name>
<feature type="compositionally biased region" description="Polar residues" evidence="1">
    <location>
        <begin position="64"/>
        <end position="80"/>
    </location>
</feature>
<evidence type="ECO:0000313" key="3">
    <source>
        <dbReference type="Proteomes" id="UP000036987"/>
    </source>
</evidence>
<proteinExistence type="predicted"/>
<dbReference type="PANTHER" id="PTHR10593:SF188">
    <property type="entry name" value="ZINC FINGER PROTEIN GAI-ASSOCIATED FACTOR 1"/>
    <property type="match status" value="1"/>
</dbReference>
<dbReference type="PANTHER" id="PTHR10593">
    <property type="entry name" value="SERINE/THREONINE-PROTEIN KINASE RIO"/>
    <property type="match status" value="1"/>
</dbReference>
<reference evidence="3" key="1">
    <citation type="journal article" date="2016" name="Nature">
        <title>The genome of the seagrass Zostera marina reveals angiosperm adaptation to the sea.</title>
        <authorList>
            <person name="Olsen J.L."/>
            <person name="Rouze P."/>
            <person name="Verhelst B."/>
            <person name="Lin Y.-C."/>
            <person name="Bayer T."/>
            <person name="Collen J."/>
            <person name="Dattolo E."/>
            <person name="De Paoli E."/>
            <person name="Dittami S."/>
            <person name="Maumus F."/>
            <person name="Michel G."/>
            <person name="Kersting A."/>
            <person name="Lauritano C."/>
            <person name="Lohaus R."/>
            <person name="Toepel M."/>
            <person name="Tonon T."/>
            <person name="Vanneste K."/>
            <person name="Amirebrahimi M."/>
            <person name="Brakel J."/>
            <person name="Bostroem C."/>
            <person name="Chovatia M."/>
            <person name="Grimwood J."/>
            <person name="Jenkins J.W."/>
            <person name="Jueterbock A."/>
            <person name="Mraz A."/>
            <person name="Stam W.T."/>
            <person name="Tice H."/>
            <person name="Bornberg-Bauer E."/>
            <person name="Green P.J."/>
            <person name="Pearson G.A."/>
            <person name="Procaccini G."/>
            <person name="Duarte C.M."/>
            <person name="Schmutz J."/>
            <person name="Reusch T.B.H."/>
            <person name="Van de Peer Y."/>
        </authorList>
    </citation>
    <scope>NUCLEOTIDE SEQUENCE [LARGE SCALE GENOMIC DNA]</scope>
    <source>
        <strain evidence="3">cv. Finnish</strain>
    </source>
</reference>
<dbReference type="EMBL" id="LFYR01000320">
    <property type="protein sequence ID" value="KMZ74475.1"/>
    <property type="molecule type" value="Genomic_DNA"/>
</dbReference>
<dbReference type="AlphaFoldDB" id="A0A0K9Q1Z3"/>
<organism evidence="2 3">
    <name type="scientific">Zostera marina</name>
    <name type="common">Eelgrass</name>
    <dbReference type="NCBI Taxonomy" id="29655"/>
    <lineage>
        <taxon>Eukaryota</taxon>
        <taxon>Viridiplantae</taxon>
        <taxon>Streptophyta</taxon>
        <taxon>Embryophyta</taxon>
        <taxon>Tracheophyta</taxon>
        <taxon>Spermatophyta</taxon>
        <taxon>Magnoliopsida</taxon>
        <taxon>Liliopsida</taxon>
        <taxon>Zosteraceae</taxon>
        <taxon>Zostera</taxon>
    </lineage>
</organism>
<keyword evidence="3" id="KW-1185">Reference proteome</keyword>
<dbReference type="OrthoDB" id="6354171at2759"/>
<feature type="region of interest" description="Disordered" evidence="1">
    <location>
        <begin position="64"/>
        <end position="89"/>
    </location>
</feature>
<comment type="caution">
    <text evidence="2">The sequence shown here is derived from an EMBL/GenBank/DDBJ whole genome shotgun (WGS) entry which is preliminary data.</text>
</comment>
<gene>
    <name evidence="2" type="ORF">ZOSMA_128G00350</name>
</gene>
<dbReference type="Proteomes" id="UP000036987">
    <property type="component" value="Unassembled WGS sequence"/>
</dbReference>